<dbReference type="EMBL" id="RBNI01006768">
    <property type="protein sequence ID" value="RUP45780.1"/>
    <property type="molecule type" value="Genomic_DNA"/>
</dbReference>
<keyword evidence="2" id="KW-1185">Reference proteome</keyword>
<feature type="non-terminal residue" evidence="1">
    <location>
        <position position="1"/>
    </location>
</feature>
<feature type="non-terminal residue" evidence="1">
    <location>
        <position position="62"/>
    </location>
</feature>
<dbReference type="AlphaFoldDB" id="A0A433D4J5"/>
<gene>
    <name evidence="1" type="ORF">BC936DRAFT_147742</name>
</gene>
<evidence type="ECO:0000313" key="1">
    <source>
        <dbReference type="EMBL" id="RUP45780.1"/>
    </source>
</evidence>
<accession>A0A433D4J5</accession>
<protein>
    <submittedName>
        <fullName evidence="1">Uncharacterized protein</fullName>
    </submittedName>
</protein>
<dbReference type="Proteomes" id="UP000268093">
    <property type="component" value="Unassembled WGS sequence"/>
</dbReference>
<evidence type="ECO:0000313" key="2">
    <source>
        <dbReference type="Proteomes" id="UP000268093"/>
    </source>
</evidence>
<reference evidence="1 2" key="1">
    <citation type="journal article" date="2018" name="New Phytol.">
        <title>Phylogenomics of Endogonaceae and evolution of mycorrhizas within Mucoromycota.</title>
        <authorList>
            <person name="Chang Y."/>
            <person name="Desiro A."/>
            <person name="Na H."/>
            <person name="Sandor L."/>
            <person name="Lipzen A."/>
            <person name="Clum A."/>
            <person name="Barry K."/>
            <person name="Grigoriev I.V."/>
            <person name="Martin F.M."/>
            <person name="Stajich J.E."/>
            <person name="Smith M.E."/>
            <person name="Bonito G."/>
            <person name="Spatafora J.W."/>
        </authorList>
    </citation>
    <scope>NUCLEOTIDE SEQUENCE [LARGE SCALE GENOMIC DNA]</scope>
    <source>
        <strain evidence="1 2">GMNB39</strain>
    </source>
</reference>
<name>A0A433D4J5_9FUNG</name>
<sequence>NRGPCIQPFSLPFDQHQRGLLRQQIVEKRFQQRVLTKDFGTDAALDRGFDLGLAGDIVFESN</sequence>
<comment type="caution">
    <text evidence="1">The sequence shown here is derived from an EMBL/GenBank/DDBJ whole genome shotgun (WGS) entry which is preliminary data.</text>
</comment>
<proteinExistence type="predicted"/>
<organism evidence="1 2">
    <name type="scientific">Jimgerdemannia flammicorona</name>
    <dbReference type="NCBI Taxonomy" id="994334"/>
    <lineage>
        <taxon>Eukaryota</taxon>
        <taxon>Fungi</taxon>
        <taxon>Fungi incertae sedis</taxon>
        <taxon>Mucoromycota</taxon>
        <taxon>Mucoromycotina</taxon>
        <taxon>Endogonomycetes</taxon>
        <taxon>Endogonales</taxon>
        <taxon>Endogonaceae</taxon>
        <taxon>Jimgerdemannia</taxon>
    </lineage>
</organism>